<dbReference type="EMBL" id="SMSE01000002">
    <property type="protein sequence ID" value="TDG13553.1"/>
    <property type="molecule type" value="Genomic_DNA"/>
</dbReference>
<reference evidence="1 2" key="1">
    <citation type="submission" date="2019-03" db="EMBL/GenBank/DDBJ databases">
        <title>Seongchinamella monodicae gen. nov., sp. nov., a novel member of the Gammaproteobacteria isolated from a tidal mudflat of beach.</title>
        <authorList>
            <person name="Yang H.G."/>
            <person name="Kang J.W."/>
            <person name="Lee S.D."/>
        </authorList>
    </citation>
    <scope>NUCLEOTIDE SEQUENCE [LARGE SCALE GENOMIC DNA]</scope>
    <source>
        <strain evidence="1 2">GH4-78</strain>
    </source>
</reference>
<evidence type="ECO:0000313" key="2">
    <source>
        <dbReference type="Proteomes" id="UP000295554"/>
    </source>
</evidence>
<dbReference type="RefSeq" id="WP_133211637.1">
    <property type="nucleotide sequence ID" value="NZ_SMSE01000002.1"/>
</dbReference>
<dbReference type="Proteomes" id="UP000295554">
    <property type="component" value="Unassembled WGS sequence"/>
</dbReference>
<organism evidence="1 2">
    <name type="scientific">Seongchinamella unica</name>
    <dbReference type="NCBI Taxonomy" id="2547392"/>
    <lineage>
        <taxon>Bacteria</taxon>
        <taxon>Pseudomonadati</taxon>
        <taxon>Pseudomonadota</taxon>
        <taxon>Gammaproteobacteria</taxon>
        <taxon>Cellvibrionales</taxon>
        <taxon>Halieaceae</taxon>
        <taxon>Seongchinamella</taxon>
    </lineage>
</organism>
<gene>
    <name evidence="1" type="ORF">E2F43_08440</name>
</gene>
<dbReference type="OrthoDB" id="5588054at2"/>
<keyword evidence="2" id="KW-1185">Reference proteome</keyword>
<proteinExistence type="predicted"/>
<sequence length="230" mass="24880">MNEQDYQLLSQYLDGELNDIAARQLEQRLQAEPQLRASLEEMGKLDDRVKQAFAGTDKAPQRIVAMLRPASNIVSFPARRQRRAWQYAVAASLVAAAGVLLAPQWQQNAPAGPTLAGILETTPSMAAGWKTLADGSQVRPVLSFHSMDGNWCREYLLSVSGEAQRGVACREAGQWDNRVLAAAELPGSASEFRPAGAGDADAVADFLAEHAEGIPLSAADEKALIDTHWE</sequence>
<name>A0A4R5LRP8_9GAMM</name>
<evidence type="ECO:0008006" key="3">
    <source>
        <dbReference type="Google" id="ProtNLM"/>
    </source>
</evidence>
<dbReference type="AlphaFoldDB" id="A0A4R5LRP8"/>
<accession>A0A4R5LRP8</accession>
<evidence type="ECO:0000313" key="1">
    <source>
        <dbReference type="EMBL" id="TDG13553.1"/>
    </source>
</evidence>
<protein>
    <recommendedName>
        <fullName evidence="3">Anti-sigma factor</fullName>
    </recommendedName>
</protein>
<comment type="caution">
    <text evidence="1">The sequence shown here is derived from an EMBL/GenBank/DDBJ whole genome shotgun (WGS) entry which is preliminary data.</text>
</comment>